<dbReference type="EMBL" id="MGJD01000028">
    <property type="protein sequence ID" value="OGN00147.1"/>
    <property type="molecule type" value="Genomic_DNA"/>
</dbReference>
<organism evidence="2 3">
    <name type="scientific">Candidatus Yanofskybacteria bacterium RIFCSPHIGHO2_01_FULL_41_53</name>
    <dbReference type="NCBI Taxonomy" id="1802663"/>
    <lineage>
        <taxon>Bacteria</taxon>
        <taxon>Candidatus Yanofskyibacteriota</taxon>
    </lineage>
</organism>
<evidence type="ECO:0000313" key="3">
    <source>
        <dbReference type="Proteomes" id="UP000177117"/>
    </source>
</evidence>
<dbReference type="AlphaFoldDB" id="A0A1F8EH37"/>
<keyword evidence="1" id="KW-0812">Transmembrane</keyword>
<keyword evidence="1" id="KW-0472">Membrane</keyword>
<name>A0A1F8EH37_9BACT</name>
<keyword evidence="1" id="KW-1133">Transmembrane helix</keyword>
<sequence length="140" mass="15509">MNSVRSNPFWTITALIGFILISVFGLFLMPYDGSHHDTSCLASLINNLESPCPSGDPLGFANFHNDAVSKILNLIPTDAVSIAYLASLIMLIFGLFYFRPFQDLLLSPLASISESISVSYPPQTDQRSWFSLHENSPSFF</sequence>
<evidence type="ECO:0000313" key="2">
    <source>
        <dbReference type="EMBL" id="OGN00147.1"/>
    </source>
</evidence>
<gene>
    <name evidence="2" type="ORF">A2650_04335</name>
</gene>
<comment type="caution">
    <text evidence="2">The sequence shown here is derived from an EMBL/GenBank/DDBJ whole genome shotgun (WGS) entry which is preliminary data.</text>
</comment>
<accession>A0A1F8EH37</accession>
<reference evidence="2 3" key="1">
    <citation type="journal article" date="2016" name="Nat. Commun.">
        <title>Thousands of microbial genomes shed light on interconnected biogeochemical processes in an aquifer system.</title>
        <authorList>
            <person name="Anantharaman K."/>
            <person name="Brown C.T."/>
            <person name="Hug L.A."/>
            <person name="Sharon I."/>
            <person name="Castelle C.J."/>
            <person name="Probst A.J."/>
            <person name="Thomas B.C."/>
            <person name="Singh A."/>
            <person name="Wilkins M.J."/>
            <person name="Karaoz U."/>
            <person name="Brodie E.L."/>
            <person name="Williams K.H."/>
            <person name="Hubbard S.S."/>
            <person name="Banfield J.F."/>
        </authorList>
    </citation>
    <scope>NUCLEOTIDE SEQUENCE [LARGE SCALE GENOMIC DNA]</scope>
</reference>
<feature type="transmembrane region" description="Helical" evidence="1">
    <location>
        <begin position="79"/>
        <end position="98"/>
    </location>
</feature>
<feature type="transmembrane region" description="Helical" evidence="1">
    <location>
        <begin position="9"/>
        <end position="29"/>
    </location>
</feature>
<dbReference type="Proteomes" id="UP000177117">
    <property type="component" value="Unassembled WGS sequence"/>
</dbReference>
<proteinExistence type="predicted"/>
<protein>
    <submittedName>
        <fullName evidence="2">Uncharacterized protein</fullName>
    </submittedName>
</protein>
<evidence type="ECO:0000256" key="1">
    <source>
        <dbReference type="SAM" id="Phobius"/>
    </source>
</evidence>